<keyword evidence="2 3" id="KW-0802">TPR repeat</keyword>
<feature type="repeat" description="TPR" evidence="3">
    <location>
        <begin position="142"/>
        <end position="175"/>
    </location>
</feature>
<comment type="caution">
    <text evidence="5">The sequence shown here is derived from an EMBL/GenBank/DDBJ whole genome shotgun (WGS) entry which is preliminary data.</text>
</comment>
<dbReference type="OrthoDB" id="9814042at2"/>
<dbReference type="EMBL" id="QZCH01000026">
    <property type="protein sequence ID" value="RJG40241.1"/>
    <property type="molecule type" value="Genomic_DNA"/>
</dbReference>
<dbReference type="AlphaFoldDB" id="A0A418YB97"/>
<dbReference type="InterPro" id="IPR011990">
    <property type="entry name" value="TPR-like_helical_dom_sf"/>
</dbReference>
<keyword evidence="1" id="KW-0677">Repeat</keyword>
<proteinExistence type="predicted"/>
<evidence type="ECO:0000256" key="2">
    <source>
        <dbReference type="ARBA" id="ARBA00022803"/>
    </source>
</evidence>
<dbReference type="Pfam" id="PF07719">
    <property type="entry name" value="TPR_2"/>
    <property type="match status" value="1"/>
</dbReference>
<dbReference type="NCBIfam" id="TIGR02521">
    <property type="entry name" value="type_IV_pilW"/>
    <property type="match status" value="1"/>
</dbReference>
<evidence type="ECO:0000313" key="6">
    <source>
        <dbReference type="Proteomes" id="UP000283255"/>
    </source>
</evidence>
<reference evidence="5 6" key="2">
    <citation type="submission" date="2019-01" db="EMBL/GenBank/DDBJ databases">
        <title>Motilimonas pumilus sp. nov., isolated from the gut of sea cucumber (Apostichopus japonicus).</title>
        <authorList>
            <person name="Wang F.-Q."/>
            <person name="Ren L.-H."/>
            <person name="Lin Y.-W."/>
            <person name="Sun G.-H."/>
            <person name="Du Z.-J."/>
            <person name="Zhao J.-X."/>
            <person name="Liu X.-J."/>
            <person name="Liu L.-J."/>
        </authorList>
    </citation>
    <scope>NUCLEOTIDE SEQUENCE [LARGE SCALE GENOMIC DNA]</scope>
    <source>
        <strain evidence="5 6">PLHSC7-2</strain>
    </source>
</reference>
<dbReference type="PANTHER" id="PTHR44809">
    <property type="match status" value="1"/>
</dbReference>
<feature type="chain" id="PRO_5019403496" evidence="4">
    <location>
        <begin position="19"/>
        <end position="254"/>
    </location>
</feature>
<dbReference type="InterPro" id="IPR019734">
    <property type="entry name" value="TPR_rpt"/>
</dbReference>
<dbReference type="InterPro" id="IPR052943">
    <property type="entry name" value="TMTC_O-mannosyl-trnsfr"/>
</dbReference>
<accession>A0A418YB97</accession>
<keyword evidence="6" id="KW-1185">Reference proteome</keyword>
<keyword evidence="4" id="KW-0732">Signal</keyword>
<reference evidence="5 6" key="1">
    <citation type="submission" date="2018-09" db="EMBL/GenBank/DDBJ databases">
        <authorList>
            <person name="Wang F."/>
        </authorList>
    </citation>
    <scope>NUCLEOTIDE SEQUENCE [LARGE SCALE GENOMIC DNA]</scope>
    <source>
        <strain evidence="5 6">PLHSC7-2</strain>
    </source>
</reference>
<dbReference type="SUPFAM" id="SSF48452">
    <property type="entry name" value="TPR-like"/>
    <property type="match status" value="1"/>
</dbReference>
<dbReference type="PANTHER" id="PTHR44809:SF1">
    <property type="entry name" value="PROTEIN O-MANNOSYL-TRANSFERASE TMTC1"/>
    <property type="match status" value="1"/>
</dbReference>
<organism evidence="5 6">
    <name type="scientific">Motilimonas pumila</name>
    <dbReference type="NCBI Taxonomy" id="2303987"/>
    <lineage>
        <taxon>Bacteria</taxon>
        <taxon>Pseudomonadati</taxon>
        <taxon>Pseudomonadota</taxon>
        <taxon>Gammaproteobacteria</taxon>
        <taxon>Alteromonadales</taxon>
        <taxon>Alteromonadales genera incertae sedis</taxon>
        <taxon>Motilimonas</taxon>
    </lineage>
</organism>
<feature type="repeat" description="TPR" evidence="3">
    <location>
        <begin position="38"/>
        <end position="71"/>
    </location>
</feature>
<dbReference type="InterPro" id="IPR013360">
    <property type="entry name" value="Pilus_4_PilW"/>
</dbReference>
<dbReference type="Proteomes" id="UP000283255">
    <property type="component" value="Unassembled WGS sequence"/>
</dbReference>
<dbReference type="SMART" id="SM00028">
    <property type="entry name" value="TPR"/>
    <property type="match status" value="5"/>
</dbReference>
<dbReference type="InterPro" id="IPR013105">
    <property type="entry name" value="TPR_2"/>
</dbReference>
<sequence length="254" mass="29009">MKKFLLVASAVLSLSACVSETTIDGKRVEASPNLESAAKTRMSLGIEYLKQGNTQQAKFNLEKALEYDPRNPEIHRTLAYYYEVVNEPLQAEDAYKKALSYDRSNADTMNNYGTFLCRQEKFEEAEKQFKNAVKQKSYIRVDDTYENAGLCARKAGELEKAKEYFNSALSHNPQKPLSLVEMAAIAVEQQDYDGARAYLLKYQQLSSDTAHSLWTWISLESAQNRETAVKSFGRRLVKKFPNSKESQKYLNNEY</sequence>
<gene>
    <name evidence="5" type="primary">pilW</name>
    <name evidence="5" type="ORF">D1Z90_16480</name>
</gene>
<dbReference type="Gene3D" id="1.25.40.10">
    <property type="entry name" value="Tetratricopeptide repeat domain"/>
    <property type="match status" value="1"/>
</dbReference>
<name>A0A418YB97_9GAMM</name>
<dbReference type="PROSITE" id="PS51257">
    <property type="entry name" value="PROKAR_LIPOPROTEIN"/>
    <property type="match status" value="1"/>
</dbReference>
<evidence type="ECO:0000256" key="4">
    <source>
        <dbReference type="SAM" id="SignalP"/>
    </source>
</evidence>
<protein>
    <submittedName>
        <fullName evidence="5">Type IV pilus biogenesis/stability protein PilW</fullName>
    </submittedName>
</protein>
<feature type="signal peptide" evidence="4">
    <location>
        <begin position="1"/>
        <end position="18"/>
    </location>
</feature>
<evidence type="ECO:0000256" key="3">
    <source>
        <dbReference type="PROSITE-ProRule" id="PRU00339"/>
    </source>
</evidence>
<dbReference type="RefSeq" id="WP_119911894.1">
    <property type="nucleotide sequence ID" value="NZ_QZCH01000026.1"/>
</dbReference>
<evidence type="ECO:0000256" key="1">
    <source>
        <dbReference type="ARBA" id="ARBA00022737"/>
    </source>
</evidence>
<dbReference type="PROSITE" id="PS50005">
    <property type="entry name" value="TPR"/>
    <property type="match status" value="2"/>
</dbReference>
<dbReference type="Pfam" id="PF13424">
    <property type="entry name" value="TPR_12"/>
    <property type="match status" value="1"/>
</dbReference>
<evidence type="ECO:0000313" key="5">
    <source>
        <dbReference type="EMBL" id="RJG40241.1"/>
    </source>
</evidence>